<dbReference type="EMBL" id="LIAE01009504">
    <property type="protein sequence ID" value="PAV69435.1"/>
    <property type="molecule type" value="Genomic_DNA"/>
</dbReference>
<dbReference type="AlphaFoldDB" id="A0A2A2K6A6"/>
<evidence type="ECO:0000256" key="9">
    <source>
        <dbReference type="PROSITE-ProRule" id="PRU00221"/>
    </source>
</evidence>
<keyword evidence="8" id="KW-0653">Protein transport</keyword>
<evidence type="ECO:0000256" key="6">
    <source>
        <dbReference type="ARBA" id="ARBA00022824"/>
    </source>
</evidence>
<organism evidence="10 11">
    <name type="scientific">Diploscapter pachys</name>
    <dbReference type="NCBI Taxonomy" id="2018661"/>
    <lineage>
        <taxon>Eukaryota</taxon>
        <taxon>Metazoa</taxon>
        <taxon>Ecdysozoa</taxon>
        <taxon>Nematoda</taxon>
        <taxon>Chromadorea</taxon>
        <taxon>Rhabditida</taxon>
        <taxon>Rhabditina</taxon>
        <taxon>Rhabditomorpha</taxon>
        <taxon>Rhabditoidea</taxon>
        <taxon>Rhabditidae</taxon>
        <taxon>Diploscapter</taxon>
    </lineage>
</organism>
<evidence type="ECO:0000256" key="5">
    <source>
        <dbReference type="ARBA" id="ARBA00022737"/>
    </source>
</evidence>
<dbReference type="GO" id="GO:0007029">
    <property type="term" value="P:endoplasmic reticulum organization"/>
    <property type="evidence" value="ECO:0007669"/>
    <property type="project" value="TreeGrafter"/>
</dbReference>
<dbReference type="Pfam" id="PF00400">
    <property type="entry name" value="WD40"/>
    <property type="match status" value="1"/>
</dbReference>
<dbReference type="SMART" id="SM00320">
    <property type="entry name" value="WD40"/>
    <property type="match status" value="1"/>
</dbReference>
<keyword evidence="4 9" id="KW-0853">WD repeat</keyword>
<dbReference type="SUPFAM" id="SSF50978">
    <property type="entry name" value="WD40 repeat-like"/>
    <property type="match status" value="1"/>
</dbReference>
<comment type="similarity">
    <text evidence="2">Belongs to the WD repeat SEC31 family.</text>
</comment>
<keyword evidence="6" id="KW-0256">Endoplasmic reticulum</keyword>
<dbReference type="PROSITE" id="PS50294">
    <property type="entry name" value="WD_REPEATS_REGION"/>
    <property type="match status" value="1"/>
</dbReference>
<dbReference type="PANTHER" id="PTHR13923:SF11">
    <property type="entry name" value="SECRETORY 31, ISOFORM D"/>
    <property type="match status" value="1"/>
</dbReference>
<evidence type="ECO:0000313" key="10">
    <source>
        <dbReference type="EMBL" id="PAV69435.1"/>
    </source>
</evidence>
<evidence type="ECO:0000256" key="3">
    <source>
        <dbReference type="ARBA" id="ARBA00022448"/>
    </source>
</evidence>
<keyword evidence="5" id="KW-0677">Repeat</keyword>
<dbReference type="STRING" id="2018661.A0A2A2K6A6"/>
<dbReference type="GO" id="GO:0015031">
    <property type="term" value="P:protein transport"/>
    <property type="evidence" value="ECO:0007669"/>
    <property type="project" value="UniProtKB-KW"/>
</dbReference>
<evidence type="ECO:0000256" key="7">
    <source>
        <dbReference type="ARBA" id="ARBA00022892"/>
    </source>
</evidence>
<dbReference type="Proteomes" id="UP000218231">
    <property type="component" value="Unassembled WGS sequence"/>
</dbReference>
<dbReference type="InterPro" id="IPR015943">
    <property type="entry name" value="WD40/YVTN_repeat-like_dom_sf"/>
</dbReference>
<keyword evidence="11" id="KW-1185">Reference proteome</keyword>
<dbReference type="OrthoDB" id="542917at2759"/>
<dbReference type="GO" id="GO:0005198">
    <property type="term" value="F:structural molecule activity"/>
    <property type="evidence" value="ECO:0007669"/>
    <property type="project" value="TreeGrafter"/>
</dbReference>
<evidence type="ECO:0000313" key="11">
    <source>
        <dbReference type="Proteomes" id="UP000218231"/>
    </source>
</evidence>
<evidence type="ECO:0000256" key="1">
    <source>
        <dbReference type="ARBA" id="ARBA00004240"/>
    </source>
</evidence>
<sequence>MHSKAYSRLGVFAWSPTGVEPKGLIVADFAQYFDPTSANVSSSIEFLPIDSIYSSPRPVPSISVPIQYRFNELSWSYSASSAHSLGIVAGGTEDGSVVFLDADSIINKSQANILSAQRVHQGHVLSVAHSQDSRWLLSGGGSGQLLLWDLTNFSTFSPGKPNYPDQIKMVRWNKKADQIAACISSHRCSVYDLRRPGAPIIEFGELGSGCDWNGLSWNPTDASSLILCSQSDALPLVQRWDLRFATAPLKDLRLHQKGVSAVDWWEYLEKLF</sequence>
<keyword evidence="3" id="KW-0813">Transport</keyword>
<gene>
    <name evidence="10" type="ORF">WR25_09041</name>
</gene>
<dbReference type="GO" id="GO:0030127">
    <property type="term" value="C:COPII vesicle coat"/>
    <property type="evidence" value="ECO:0007669"/>
    <property type="project" value="TreeGrafter"/>
</dbReference>
<dbReference type="GO" id="GO:0090110">
    <property type="term" value="P:COPII-coated vesicle cargo loading"/>
    <property type="evidence" value="ECO:0007669"/>
    <property type="project" value="TreeGrafter"/>
</dbReference>
<accession>A0A2A2K6A6</accession>
<comment type="caution">
    <text evidence="10">The sequence shown here is derived from an EMBL/GenBank/DDBJ whole genome shotgun (WGS) entry which is preliminary data.</text>
</comment>
<dbReference type="InterPro" id="IPR001680">
    <property type="entry name" value="WD40_rpt"/>
</dbReference>
<dbReference type="GO" id="GO:0070971">
    <property type="term" value="C:endoplasmic reticulum exit site"/>
    <property type="evidence" value="ECO:0007669"/>
    <property type="project" value="TreeGrafter"/>
</dbReference>
<protein>
    <submittedName>
        <fullName evidence="10">Uncharacterized protein</fullName>
    </submittedName>
</protein>
<proteinExistence type="inferred from homology"/>
<dbReference type="InterPro" id="IPR036322">
    <property type="entry name" value="WD40_repeat_dom_sf"/>
</dbReference>
<name>A0A2A2K6A6_9BILA</name>
<keyword evidence="7" id="KW-0931">ER-Golgi transport</keyword>
<dbReference type="InterPro" id="IPR040251">
    <property type="entry name" value="SEC31-like"/>
</dbReference>
<dbReference type="PANTHER" id="PTHR13923">
    <property type="entry name" value="SEC31-RELATED PROTEIN"/>
    <property type="match status" value="1"/>
</dbReference>
<evidence type="ECO:0000256" key="2">
    <source>
        <dbReference type="ARBA" id="ARBA00009358"/>
    </source>
</evidence>
<feature type="repeat" description="WD" evidence="9">
    <location>
        <begin position="117"/>
        <end position="158"/>
    </location>
</feature>
<reference evidence="10 11" key="1">
    <citation type="journal article" date="2017" name="Curr. Biol.">
        <title>Genome architecture and evolution of a unichromosomal asexual nematode.</title>
        <authorList>
            <person name="Fradin H."/>
            <person name="Zegar C."/>
            <person name="Gutwein M."/>
            <person name="Lucas J."/>
            <person name="Kovtun M."/>
            <person name="Corcoran D."/>
            <person name="Baugh L.R."/>
            <person name="Kiontke K."/>
            <person name="Gunsalus K."/>
            <person name="Fitch D.H."/>
            <person name="Piano F."/>
        </authorList>
    </citation>
    <scope>NUCLEOTIDE SEQUENCE [LARGE SCALE GENOMIC DNA]</scope>
    <source>
        <strain evidence="10">PF1309</strain>
    </source>
</reference>
<dbReference type="Gene3D" id="2.130.10.10">
    <property type="entry name" value="YVTN repeat-like/Quinoprotein amine dehydrogenase"/>
    <property type="match status" value="1"/>
</dbReference>
<evidence type="ECO:0000256" key="4">
    <source>
        <dbReference type="ARBA" id="ARBA00022574"/>
    </source>
</evidence>
<dbReference type="PROSITE" id="PS50082">
    <property type="entry name" value="WD_REPEATS_2"/>
    <property type="match status" value="1"/>
</dbReference>
<evidence type="ECO:0000256" key="8">
    <source>
        <dbReference type="ARBA" id="ARBA00022927"/>
    </source>
</evidence>
<comment type="subcellular location">
    <subcellularLocation>
        <location evidence="1">Endoplasmic reticulum</location>
    </subcellularLocation>
</comment>